<dbReference type="RefSeq" id="WP_203146439.1">
    <property type="nucleotide sequence ID" value="NZ_JAEVHL010000001.1"/>
</dbReference>
<evidence type="ECO:0000256" key="1">
    <source>
        <dbReference type="SAM" id="Phobius"/>
    </source>
</evidence>
<proteinExistence type="predicted"/>
<dbReference type="Proteomes" id="UP000622245">
    <property type="component" value="Unassembled WGS sequence"/>
</dbReference>
<evidence type="ECO:0000313" key="2">
    <source>
        <dbReference type="EMBL" id="MBM0274012.1"/>
    </source>
</evidence>
<keyword evidence="3" id="KW-1185">Reference proteome</keyword>
<evidence type="ECO:0000313" key="3">
    <source>
        <dbReference type="Proteomes" id="UP000622245"/>
    </source>
</evidence>
<accession>A0ABS1Y9D4</accession>
<gene>
    <name evidence="2" type="ORF">JM949_00305</name>
</gene>
<reference evidence="2 3" key="1">
    <citation type="submission" date="2021-01" db="EMBL/GenBank/DDBJ databases">
        <title>Draft genome sequence of Micromonospora sp. strain STR1s_6.</title>
        <authorList>
            <person name="Karlyshev A."/>
            <person name="Jawad R."/>
        </authorList>
    </citation>
    <scope>NUCLEOTIDE SEQUENCE [LARGE SCALE GENOMIC DNA]</scope>
    <source>
        <strain evidence="2 3">STR1S-6</strain>
    </source>
</reference>
<name>A0ABS1Y9D4_9ACTN</name>
<feature type="transmembrane region" description="Helical" evidence="1">
    <location>
        <begin position="38"/>
        <end position="55"/>
    </location>
</feature>
<keyword evidence="1" id="KW-0472">Membrane</keyword>
<keyword evidence="1" id="KW-0812">Transmembrane</keyword>
<keyword evidence="1" id="KW-1133">Transmembrane helix</keyword>
<dbReference type="EMBL" id="JAEVHL010000001">
    <property type="protein sequence ID" value="MBM0274012.1"/>
    <property type="molecule type" value="Genomic_DNA"/>
</dbReference>
<organism evidence="2 3">
    <name type="scientific">Micromonospora tarensis</name>
    <dbReference type="NCBI Taxonomy" id="2806100"/>
    <lineage>
        <taxon>Bacteria</taxon>
        <taxon>Bacillati</taxon>
        <taxon>Actinomycetota</taxon>
        <taxon>Actinomycetes</taxon>
        <taxon>Micromonosporales</taxon>
        <taxon>Micromonosporaceae</taxon>
        <taxon>Micromonospora</taxon>
    </lineage>
</organism>
<protein>
    <submittedName>
        <fullName evidence="2">Uncharacterized protein</fullName>
    </submittedName>
</protein>
<comment type="caution">
    <text evidence="2">The sequence shown here is derived from an EMBL/GenBank/DDBJ whole genome shotgun (WGS) entry which is preliminary data.</text>
</comment>
<sequence>MWLRKLFALVTLAQLVVTDRVRRLRESGDRGSETTEKVMWIALLVTLVLTVYGIFRSKILGKINGISL</sequence>